<evidence type="ECO:0000256" key="2">
    <source>
        <dbReference type="ARBA" id="ARBA00022475"/>
    </source>
</evidence>
<evidence type="ECO:0000256" key="5">
    <source>
        <dbReference type="ARBA" id="ARBA00023136"/>
    </source>
</evidence>
<keyword evidence="3 6" id="KW-0812">Transmembrane</keyword>
<organism evidence="8 9">
    <name type="scientific">Paractinoplanes deccanensis</name>
    <dbReference type="NCBI Taxonomy" id="113561"/>
    <lineage>
        <taxon>Bacteria</taxon>
        <taxon>Bacillati</taxon>
        <taxon>Actinomycetota</taxon>
        <taxon>Actinomycetes</taxon>
        <taxon>Micromonosporales</taxon>
        <taxon>Micromonosporaceae</taxon>
        <taxon>Paractinoplanes</taxon>
    </lineage>
</organism>
<feature type="transmembrane region" description="Helical" evidence="6">
    <location>
        <begin position="489"/>
        <end position="507"/>
    </location>
</feature>
<name>A0ABQ3XUD0_9ACTN</name>
<keyword evidence="2" id="KW-1003">Cell membrane</keyword>
<evidence type="ECO:0000256" key="4">
    <source>
        <dbReference type="ARBA" id="ARBA00022989"/>
    </source>
</evidence>
<feature type="transmembrane region" description="Helical" evidence="6">
    <location>
        <begin position="360"/>
        <end position="387"/>
    </location>
</feature>
<evidence type="ECO:0000313" key="9">
    <source>
        <dbReference type="Proteomes" id="UP000609879"/>
    </source>
</evidence>
<reference evidence="8 9" key="1">
    <citation type="submission" date="2021-01" db="EMBL/GenBank/DDBJ databases">
        <title>Whole genome shotgun sequence of Actinoplanes deccanensis NBRC 13994.</title>
        <authorList>
            <person name="Komaki H."/>
            <person name="Tamura T."/>
        </authorList>
    </citation>
    <scope>NUCLEOTIDE SEQUENCE [LARGE SCALE GENOMIC DNA]</scope>
    <source>
        <strain evidence="8 9">NBRC 13994</strain>
    </source>
</reference>
<feature type="transmembrane region" description="Helical" evidence="6">
    <location>
        <begin position="859"/>
        <end position="881"/>
    </location>
</feature>
<feature type="transmembrane region" description="Helical" evidence="6">
    <location>
        <begin position="902"/>
        <end position="933"/>
    </location>
</feature>
<comment type="subcellular location">
    <subcellularLocation>
        <location evidence="1">Cell membrane</location>
        <topology evidence="1">Multi-pass membrane protein</topology>
    </subcellularLocation>
</comment>
<keyword evidence="4 6" id="KW-1133">Transmembrane helix</keyword>
<feature type="domain" description="ABC3 transporter permease C-terminal" evidence="7">
    <location>
        <begin position="276"/>
        <end position="371"/>
    </location>
</feature>
<feature type="transmembrane region" description="Helical" evidence="6">
    <location>
        <begin position="953"/>
        <end position="981"/>
    </location>
</feature>
<protein>
    <recommendedName>
        <fullName evidence="7">ABC3 transporter permease C-terminal domain-containing protein</fullName>
    </recommendedName>
</protein>
<dbReference type="Proteomes" id="UP000609879">
    <property type="component" value="Unassembled WGS sequence"/>
</dbReference>
<feature type="transmembrane region" description="Helical" evidence="6">
    <location>
        <begin position="272"/>
        <end position="292"/>
    </location>
</feature>
<gene>
    <name evidence="8" type="ORF">Ade02nite_00070</name>
</gene>
<feature type="transmembrane region" description="Helical" evidence="6">
    <location>
        <begin position="326"/>
        <end position="348"/>
    </location>
</feature>
<dbReference type="Pfam" id="PF02687">
    <property type="entry name" value="FtsX"/>
    <property type="match status" value="1"/>
</dbReference>
<evidence type="ECO:0000256" key="1">
    <source>
        <dbReference type="ARBA" id="ARBA00004651"/>
    </source>
</evidence>
<comment type="caution">
    <text evidence="8">The sequence shown here is derived from an EMBL/GenBank/DDBJ whole genome shotgun (WGS) entry which is preliminary data.</text>
</comment>
<accession>A0ABQ3XUD0</accession>
<keyword evidence="9" id="KW-1185">Reference proteome</keyword>
<evidence type="ECO:0000313" key="8">
    <source>
        <dbReference type="EMBL" id="GID71366.1"/>
    </source>
</evidence>
<dbReference type="RefSeq" id="WP_203759212.1">
    <property type="nucleotide sequence ID" value="NZ_BAAABO010000004.1"/>
</dbReference>
<proteinExistence type="predicted"/>
<evidence type="ECO:0000256" key="3">
    <source>
        <dbReference type="ARBA" id="ARBA00022692"/>
    </source>
</evidence>
<keyword evidence="5 6" id="KW-0472">Membrane</keyword>
<evidence type="ECO:0000259" key="7">
    <source>
        <dbReference type="Pfam" id="PF02687"/>
    </source>
</evidence>
<dbReference type="InterPro" id="IPR003838">
    <property type="entry name" value="ABC3_permease_C"/>
</dbReference>
<sequence length="991" mass="101478">MFALIWGAVRTRTAQVLTVLALTTIATAVAAAGPWFGYASITRASAANVADAPAEQRIVSVRQIADTRGDPQAALDQLASAVRGRLPLAPPDPITGAVLPLTVNLGGETATMAIATRDDFCGHVRLAGRCPDQPSQVAVSDASAQQLGLDAGDTLVMRATPSSEPITVEIVARYTLTDPSGVYWSNPLFEAESGLEPAFTPLATFQARQLWEPTLSYDLQVPDTLIRGDGGYRLGAVLRDADARLAVDDLRLVNLTGPLLDTIARNRAEIRLGVAVAMAQILVLAWFAIGLAGRYTGRDRRGDAALLKLRGSTRGGMLRLAWGQHLVPLSAGAVLGLPLGWLLARLLAGPVGTAADREAALLLSLAAAGAVLAGGLLVLAAVEGLVLRLPVVALLRQTGAGRGDWRAGLADLLLLAVAVAAVYQARSSAPDSGLALVAPALVALAVALLLARLLGRVADRGGGAAVRTGRLRLGLTAVQVSRQPGSDRVFALLVVAVALFATTLGAWRADGTAREERSESSLGAARVLGVETANRTSLQRAVRQADPGGTKAMAAVVDPTLLAVDTSRLAAVTGLRLPIPAATADPLPRVTGGRVTARLRYDGVAPSALALVLQNDATGAPVTVSFGTLARGEQTRSAPVPGCTAEPGCRVVRWQLTTPPDANGRSSPAAPGSAVTVRGLTQTGPDAVVLDAARLGDIAHWRPGTAGAALDIAARDGALRLAVDDNNAELPSVGVQVYAVDTPLPLPVVLAGPTPQQWQLAEPSITTLGGSPVPVRVVGTVPVLPVLGRAGVLADLEATRLIAADANPAGRFQVWLAPGAGEGTVDALRRAGLVISSDDSAGRRADRLGEQAPAAVARFALLAGGAALLLAAATVAVAGAVDRRTRLDQLRALRVQGLADRVAVVTAYAGPAVLIGAGLVTGLIAAAVAVPLARAALPGFTDGWDVLPPPYPLGVASLALAGLLALAVLGLTAWLSVLPLVRGLRFRELGR</sequence>
<dbReference type="EMBL" id="BOMI01000001">
    <property type="protein sequence ID" value="GID71366.1"/>
    <property type="molecule type" value="Genomic_DNA"/>
</dbReference>
<evidence type="ECO:0000256" key="6">
    <source>
        <dbReference type="SAM" id="Phobius"/>
    </source>
</evidence>
<feature type="transmembrane region" description="Helical" evidence="6">
    <location>
        <begin position="432"/>
        <end position="451"/>
    </location>
</feature>